<comment type="caution">
    <text evidence="2">The sequence shown here is derived from an EMBL/GenBank/DDBJ whole genome shotgun (WGS) entry which is preliminary data.</text>
</comment>
<evidence type="ECO:0000313" key="3">
    <source>
        <dbReference type="Proteomes" id="UP000734854"/>
    </source>
</evidence>
<dbReference type="SMART" id="SM00239">
    <property type="entry name" value="C2"/>
    <property type="match status" value="1"/>
</dbReference>
<reference evidence="2 3" key="1">
    <citation type="submission" date="2020-08" db="EMBL/GenBank/DDBJ databases">
        <title>Plant Genome Project.</title>
        <authorList>
            <person name="Zhang R.-G."/>
        </authorList>
    </citation>
    <scope>NUCLEOTIDE SEQUENCE [LARGE SCALE GENOMIC DNA]</scope>
    <source>
        <tissue evidence="2">Rhizome</tissue>
    </source>
</reference>
<dbReference type="EMBL" id="JACMSC010000012">
    <property type="protein sequence ID" value="KAG6495426.1"/>
    <property type="molecule type" value="Genomic_DNA"/>
</dbReference>
<proteinExistence type="predicted"/>
<dbReference type="PANTHER" id="PTHR32246">
    <property type="entry name" value="INGRESSION PROTEIN FIC1"/>
    <property type="match status" value="1"/>
</dbReference>
<dbReference type="PANTHER" id="PTHR32246:SF15">
    <property type="entry name" value="CALCIUM-DEPENDENT LIPID-BINDING (CALB DOMAIN) FAMILY PROTEIN"/>
    <property type="match status" value="1"/>
</dbReference>
<evidence type="ECO:0000259" key="1">
    <source>
        <dbReference type="PROSITE" id="PS50004"/>
    </source>
</evidence>
<name>A0A8J5FW72_ZINOF</name>
<organism evidence="2 3">
    <name type="scientific">Zingiber officinale</name>
    <name type="common">Ginger</name>
    <name type="synonym">Amomum zingiber</name>
    <dbReference type="NCBI Taxonomy" id="94328"/>
    <lineage>
        <taxon>Eukaryota</taxon>
        <taxon>Viridiplantae</taxon>
        <taxon>Streptophyta</taxon>
        <taxon>Embryophyta</taxon>
        <taxon>Tracheophyta</taxon>
        <taxon>Spermatophyta</taxon>
        <taxon>Magnoliopsida</taxon>
        <taxon>Liliopsida</taxon>
        <taxon>Zingiberales</taxon>
        <taxon>Zingiberaceae</taxon>
        <taxon>Zingiber</taxon>
    </lineage>
</organism>
<dbReference type="Pfam" id="PF00168">
    <property type="entry name" value="C2"/>
    <property type="match status" value="1"/>
</dbReference>
<accession>A0A8J5FW72</accession>
<protein>
    <recommendedName>
        <fullName evidence="1">C2 domain-containing protein</fullName>
    </recommendedName>
</protein>
<dbReference type="CDD" id="cd04051">
    <property type="entry name" value="C2_SRC2_like"/>
    <property type="match status" value="1"/>
</dbReference>
<dbReference type="OrthoDB" id="1910234at2759"/>
<gene>
    <name evidence="2" type="ORF">ZIOFF_043250</name>
</gene>
<dbReference type="InterPro" id="IPR044750">
    <property type="entry name" value="C2_SRC2/BAP"/>
</dbReference>
<dbReference type="InterPro" id="IPR000008">
    <property type="entry name" value="C2_dom"/>
</dbReference>
<sequence>MDLLIKPNPMSKIHVEVCMISARGLRRCRSTFLKPQWFAVGWVDPDEKYCTRIDTSGISNPTWKTKFSFAVGDATSSGELAASLTVEVYKREPIFLREKLHGVAVVPLKEFMVRFLSQTESNPMVESFQLRKKNSEESRGFVDISINIYRKSEQNYHRTTDGDFPYANDRDGITIAIGDGPTLPFPAHPQPPICRPTTPPPPPPPSNAGYLPSLFPGAAAPPPETYVSLPPQGAVRHGGGGPSGFGMGLGAGALAAGAVIFGDDFMSGSAFPDGLHGSSLTVSADGDALF</sequence>
<dbReference type="AlphaFoldDB" id="A0A8J5FW72"/>
<feature type="domain" description="C2" evidence="1">
    <location>
        <begin position="1"/>
        <end position="122"/>
    </location>
</feature>
<evidence type="ECO:0000313" key="2">
    <source>
        <dbReference type="EMBL" id="KAG6495426.1"/>
    </source>
</evidence>
<dbReference type="PROSITE" id="PS50004">
    <property type="entry name" value="C2"/>
    <property type="match status" value="1"/>
</dbReference>
<dbReference type="Proteomes" id="UP000734854">
    <property type="component" value="Unassembled WGS sequence"/>
</dbReference>
<keyword evidence="3" id="KW-1185">Reference proteome</keyword>
<dbReference type="GO" id="GO:0006952">
    <property type="term" value="P:defense response"/>
    <property type="evidence" value="ECO:0007669"/>
    <property type="project" value="InterPro"/>
</dbReference>